<evidence type="ECO:0000313" key="4">
    <source>
        <dbReference type="Proteomes" id="UP001431572"/>
    </source>
</evidence>
<protein>
    <submittedName>
        <fullName evidence="1">Uncharacterized protein</fullName>
    </submittedName>
</protein>
<keyword evidence="4" id="KW-1185">Reference proteome</keyword>
<gene>
    <name evidence="1" type="ORF">HXX08_01410</name>
    <name evidence="2" type="ORF">OZ401_002203</name>
</gene>
<dbReference type="EMBL" id="JACATZ010000001">
    <property type="protein sequence ID" value="NWJ44514.1"/>
    <property type="molecule type" value="Genomic_DNA"/>
</dbReference>
<organism evidence="1 3">
    <name type="scientific">Candidatus Chlorohelix allophototropha</name>
    <dbReference type="NCBI Taxonomy" id="3003348"/>
    <lineage>
        <taxon>Bacteria</taxon>
        <taxon>Bacillati</taxon>
        <taxon>Chloroflexota</taxon>
        <taxon>Chloroflexia</taxon>
        <taxon>Candidatus Chloroheliales</taxon>
        <taxon>Candidatus Chloroheliaceae</taxon>
        <taxon>Candidatus Chlorohelix</taxon>
    </lineage>
</organism>
<evidence type="ECO:0000313" key="3">
    <source>
        <dbReference type="Proteomes" id="UP000521676"/>
    </source>
</evidence>
<reference evidence="2" key="2">
    <citation type="journal article" date="2024" name="Nature">
        <title>Anoxygenic phototroph of the Chloroflexota uses a type I reaction centre.</title>
        <authorList>
            <person name="Tsuji J.M."/>
            <person name="Shaw N.A."/>
            <person name="Nagashima S."/>
            <person name="Venkiteswaran J.J."/>
            <person name="Schiff S.L."/>
            <person name="Watanabe T."/>
            <person name="Fukui M."/>
            <person name="Hanada S."/>
            <person name="Tank M."/>
            <person name="Neufeld J.D."/>
        </authorList>
    </citation>
    <scope>NUCLEOTIDE SEQUENCE</scope>
    <source>
        <strain evidence="2">L227-S17</strain>
    </source>
</reference>
<accession>A0A8T7LR53</accession>
<dbReference type="RefSeq" id="WP_341468291.1">
    <property type="nucleotide sequence ID" value="NZ_CP128399.1"/>
</dbReference>
<dbReference type="Proteomes" id="UP001431572">
    <property type="component" value="Chromosome 1"/>
</dbReference>
<evidence type="ECO:0000313" key="1">
    <source>
        <dbReference type="EMBL" id="NWJ44514.1"/>
    </source>
</evidence>
<evidence type="ECO:0000313" key="2">
    <source>
        <dbReference type="EMBL" id="WJW66407.1"/>
    </source>
</evidence>
<dbReference type="Proteomes" id="UP000521676">
    <property type="component" value="Unassembled WGS sequence"/>
</dbReference>
<proteinExistence type="predicted"/>
<reference evidence="1 3" key="1">
    <citation type="submission" date="2020-06" db="EMBL/GenBank/DDBJ databases">
        <title>Anoxygenic phototrophic Chloroflexota member uses a Type I reaction center.</title>
        <authorList>
            <person name="Tsuji J.M."/>
            <person name="Shaw N.A."/>
            <person name="Nagashima S."/>
            <person name="Venkiteswaran J."/>
            <person name="Schiff S.L."/>
            <person name="Hanada S."/>
            <person name="Tank M."/>
            <person name="Neufeld J.D."/>
        </authorList>
    </citation>
    <scope>NUCLEOTIDE SEQUENCE [LARGE SCALE GENOMIC DNA]</scope>
    <source>
        <strain evidence="1">L227-S17</strain>
    </source>
</reference>
<dbReference type="AlphaFoldDB" id="A0A8T7LR53"/>
<sequence>MSNLIHSNSIFATQLNSLNGSRIRLGNAGFAYAEVRGIAMPSIDSGTPCITAAFNGKVGGGTPSFTRKPGSDGLLGNNGLINKSIFDHNPYPVGLYHSPQTASGGGTTS</sequence>
<name>A0A8T7LR53_9CHLR</name>
<dbReference type="EMBL" id="CP128399">
    <property type="protein sequence ID" value="WJW66407.1"/>
    <property type="molecule type" value="Genomic_DNA"/>
</dbReference>